<feature type="domain" description="TiaS C-terminal zinc ribbon" evidence="9">
    <location>
        <begin position="348"/>
        <end position="389"/>
    </location>
</feature>
<dbReference type="HAMAP" id="MF_01892">
    <property type="entry name" value="tRNA_Ile2_agm2C_synt"/>
    <property type="match status" value="1"/>
</dbReference>
<dbReference type="InterPro" id="IPR024913">
    <property type="entry name" value="tRNA_Ile2__agm2C_synt"/>
</dbReference>
<evidence type="ECO:0000313" key="17">
    <source>
        <dbReference type="Proteomes" id="UP000056255"/>
    </source>
</evidence>
<dbReference type="EMBL" id="CP012175">
    <property type="protein sequence ID" value="AKV81928.1"/>
    <property type="molecule type" value="Genomic_DNA"/>
</dbReference>
<evidence type="ECO:0000313" key="18">
    <source>
        <dbReference type="Proteomes" id="UP000061362"/>
    </source>
</evidence>
<protein>
    <recommendedName>
        <fullName evidence="6">tRNA(Ile2) 2-agmatinylcytidine synthetase TiaS</fullName>
        <shortName evidence="6">tRNA(Ile2)-agm2C synthetase</shortName>
        <ecNumber evidence="6">6.3.4.22</ecNumber>
    </recommendedName>
    <alternativeName>
        <fullName evidence="6">tRNA(Ile2) agmatidine synthetase</fullName>
    </alternativeName>
</protein>
<dbReference type="EMBL" id="CP012176">
    <property type="protein sequence ID" value="AKV84164.1"/>
    <property type="molecule type" value="Genomic_DNA"/>
</dbReference>
<dbReference type="PANTHER" id="PTHR40705">
    <property type="entry name" value="TRNA(ILE2) 2-AGMATINYLCYTIDINE SYNTHETASE TIAS"/>
    <property type="match status" value="1"/>
</dbReference>
<dbReference type="GO" id="GO:0005737">
    <property type="term" value="C:cytoplasm"/>
    <property type="evidence" value="ECO:0007669"/>
    <property type="project" value="UniProtKB-SubCell"/>
</dbReference>
<dbReference type="PATRIC" id="fig|43687.5.peg.2455"/>
<accession>A0A088E7S5</accession>
<dbReference type="Proteomes" id="UP000029084">
    <property type="component" value="Chromosome"/>
</dbReference>
<dbReference type="Pfam" id="PF08489">
    <property type="entry name" value="TiaS_FLD"/>
    <property type="match status" value="1"/>
</dbReference>
<evidence type="ECO:0000256" key="5">
    <source>
        <dbReference type="ARBA" id="ARBA00022840"/>
    </source>
</evidence>
<keyword evidence="5 6" id="KW-0067">ATP-binding</keyword>
<dbReference type="GO" id="GO:0002101">
    <property type="term" value="P:tRNA wobble cytosine modification"/>
    <property type="evidence" value="ECO:0007669"/>
    <property type="project" value="UniProtKB-UniRule"/>
</dbReference>
<dbReference type="GO" id="GO:0016879">
    <property type="term" value="F:ligase activity, forming carbon-nitrogen bonds"/>
    <property type="evidence" value="ECO:0007669"/>
    <property type="project" value="UniProtKB-UniRule"/>
</dbReference>
<evidence type="ECO:0000256" key="4">
    <source>
        <dbReference type="ARBA" id="ARBA00022741"/>
    </source>
</evidence>
<dbReference type="Proteomes" id="UP000061362">
    <property type="component" value="Chromosome"/>
</dbReference>
<dbReference type="InterPro" id="IPR055394">
    <property type="entry name" value="Zn_ribbon_TiaS"/>
</dbReference>
<dbReference type="OrthoDB" id="39189at2157"/>
<evidence type="ECO:0000259" key="9">
    <source>
        <dbReference type="Pfam" id="PF23783"/>
    </source>
</evidence>
<keyword evidence="1 6" id="KW-0963">Cytoplasm</keyword>
<proteinExistence type="inferred from homology"/>
<dbReference type="AlphaFoldDB" id="A0A088E7S5"/>
<evidence type="ECO:0000256" key="2">
    <source>
        <dbReference type="ARBA" id="ARBA00022598"/>
    </source>
</evidence>
<evidence type="ECO:0000313" key="10">
    <source>
        <dbReference type="EMBL" id="AIM28416.1"/>
    </source>
</evidence>
<dbReference type="InterPro" id="IPR013696">
    <property type="entry name" value="TiaS_FLD"/>
</dbReference>
<reference evidence="10 16" key="1">
    <citation type="journal article" date="2014" name="J. Bacteriol.">
        <title>Role of an Archaeal PitA Transporter in the Copper and Arsenic Resistance of Metallosphaera sedula, an Extreme Thermoacidophile.</title>
        <authorList>
            <person name="McCarthy S."/>
            <person name="Ai C."/>
            <person name="Wheaton G."/>
            <person name="Tevatia R."/>
            <person name="Eckrich V."/>
            <person name="Kelly R."/>
            <person name="Blum P."/>
        </authorList>
    </citation>
    <scope>NUCLEOTIDE SEQUENCE [LARGE SCALE GENOMIC DNA]</scope>
    <source>
        <strain evidence="10 16">CuR1</strain>
    </source>
</reference>
<evidence type="ECO:0000313" key="14">
    <source>
        <dbReference type="EMBL" id="AKV81928.1"/>
    </source>
</evidence>
<organism evidence="10 16">
    <name type="scientific">Metallosphaera sedula</name>
    <dbReference type="NCBI Taxonomy" id="43687"/>
    <lineage>
        <taxon>Archaea</taxon>
        <taxon>Thermoproteota</taxon>
        <taxon>Thermoprotei</taxon>
        <taxon>Sulfolobales</taxon>
        <taxon>Sulfolobaceae</taxon>
        <taxon>Metallosphaera</taxon>
    </lineage>
</organism>
<evidence type="ECO:0000313" key="20">
    <source>
        <dbReference type="Proteomes" id="UP000062475"/>
    </source>
</evidence>
<comment type="catalytic activity">
    <reaction evidence="6">
        <text>cytidine(34) in tRNA(Ile2) + agmatine + ATP + H2O = 2-agmatinylcytidine(34) in tRNA(Ile2) + AMP + 2 phosphate + 2 H(+)</text>
        <dbReference type="Rhea" id="RHEA:43608"/>
        <dbReference type="Rhea" id="RHEA-COMP:10625"/>
        <dbReference type="Rhea" id="RHEA-COMP:10626"/>
        <dbReference type="ChEBI" id="CHEBI:15377"/>
        <dbReference type="ChEBI" id="CHEBI:15378"/>
        <dbReference type="ChEBI" id="CHEBI:30616"/>
        <dbReference type="ChEBI" id="CHEBI:43474"/>
        <dbReference type="ChEBI" id="CHEBI:58145"/>
        <dbReference type="ChEBI" id="CHEBI:82748"/>
        <dbReference type="ChEBI" id="CHEBI:83545"/>
        <dbReference type="ChEBI" id="CHEBI:456215"/>
        <dbReference type="EC" id="6.3.4.22"/>
    </reaction>
</comment>
<evidence type="ECO:0000313" key="19">
    <source>
        <dbReference type="Proteomes" id="UP000062398"/>
    </source>
</evidence>
<dbReference type="Proteomes" id="UP000068832">
    <property type="component" value="Chromosome"/>
</dbReference>
<evidence type="ECO:0000256" key="3">
    <source>
        <dbReference type="ARBA" id="ARBA00022694"/>
    </source>
</evidence>
<dbReference type="Proteomes" id="UP000056255">
    <property type="component" value="Chromosome"/>
</dbReference>
<comment type="similarity">
    <text evidence="6">Belongs to the TiaS family.</text>
</comment>
<evidence type="ECO:0000313" key="13">
    <source>
        <dbReference type="EMBL" id="AKV79683.1"/>
    </source>
</evidence>
<dbReference type="Pfam" id="PF22641">
    <property type="entry name" value="TiaS_TCKD"/>
    <property type="match status" value="1"/>
</dbReference>
<dbReference type="EMBL" id="CP012172">
    <property type="protein sequence ID" value="AKV75195.1"/>
    <property type="molecule type" value="Genomic_DNA"/>
</dbReference>
<dbReference type="RefSeq" id="WP_012022220.1">
    <property type="nucleotide sequence ID" value="NZ_AP019770.1"/>
</dbReference>
<gene>
    <name evidence="6" type="primary">tiaS</name>
    <name evidence="10" type="ORF">HA72_2296</name>
    <name evidence="11" type="ORF">MsedA_2353</name>
    <name evidence="12" type="ORF">MsedB_2356</name>
    <name evidence="13" type="ORF">MsedC_2353</name>
    <name evidence="14" type="ORF">MsedD_2354</name>
    <name evidence="15" type="ORF">MsedE_2358</name>
</gene>
<dbReference type="OMA" id="GMCTTYL"/>
<feature type="domain" description="TiaS FLD" evidence="7">
    <location>
        <begin position="142"/>
        <end position="254"/>
    </location>
</feature>
<name>A0A088E7S5_9CREN</name>
<dbReference type="Proteomes" id="UP000062398">
    <property type="component" value="Chromosome"/>
</dbReference>
<dbReference type="Proteomes" id="UP000062475">
    <property type="component" value="Chromosome"/>
</dbReference>
<comment type="subcellular location">
    <subcellularLocation>
        <location evidence="6">Cytoplasm</location>
    </subcellularLocation>
</comment>
<feature type="domain" description="TiaS-like TCKD" evidence="8">
    <location>
        <begin position="5"/>
        <end position="137"/>
    </location>
</feature>
<dbReference type="InterPro" id="IPR053870">
    <property type="entry name" value="TiaS-like_TCKD"/>
</dbReference>
<dbReference type="EMBL" id="CP012174">
    <property type="protein sequence ID" value="AKV79683.1"/>
    <property type="molecule type" value="Genomic_DNA"/>
</dbReference>
<sequence length="409" mass="46085">MNMYVIGVDDHDSPEGGCTTHFSSLLLKEFNKANVRVVGYPRLTRLNPNIPWKTRGNASVSFVVETERDQAELLEMVWSESMNYVERVSRGLLYKRSPGVSVGKVEVMGELEHLYWKAVSDVVTLDYVKNVSERLGILTTGGRGVIGSMASMGFSGNGTYELVTYRAQENWGRRRELDLSSLIEYDERYFPRVYANVDYVDMEPLVLSHGRDPVLFGLRGTDPVALVEGMKRLKVNEEAESYVVFVTNQGTDHHFRNPKLRPYSSFVGEVTVNSVRVERGGDCVVIGDDLVMLVYKETGELNRAVRELLPGDRIRVYGAVKPSVRYGVVIEPEKVEILNLVPKVEVNNPRCPICGGSSESAGKGKGFRCRRCGHRFAGEKVVREVERGISLGVFQTRKYRHLTKPIFYE</sequence>
<dbReference type="PANTHER" id="PTHR40705:SF1">
    <property type="entry name" value="TRNA(ILE2) 2-AGMATINYLCYTIDINE SYNTHETASE TIAS"/>
    <property type="match status" value="1"/>
</dbReference>
<dbReference type="Gene3D" id="2.40.50.1010">
    <property type="match status" value="1"/>
</dbReference>
<evidence type="ECO:0000256" key="6">
    <source>
        <dbReference type="HAMAP-Rule" id="MF_01892"/>
    </source>
</evidence>
<dbReference type="GO" id="GO:0005524">
    <property type="term" value="F:ATP binding"/>
    <property type="evidence" value="ECO:0007669"/>
    <property type="project" value="UniProtKB-KW"/>
</dbReference>
<evidence type="ECO:0000313" key="11">
    <source>
        <dbReference type="EMBL" id="AKV75195.1"/>
    </source>
</evidence>
<dbReference type="Pfam" id="PF23783">
    <property type="entry name" value="Zn_ribbon_TiaS"/>
    <property type="match status" value="1"/>
</dbReference>
<evidence type="ECO:0000259" key="7">
    <source>
        <dbReference type="Pfam" id="PF08489"/>
    </source>
</evidence>
<dbReference type="Gene3D" id="3.90.600.20">
    <property type="match status" value="1"/>
</dbReference>
<dbReference type="GeneID" id="97614993"/>
<keyword evidence="2 6" id="KW-0436">Ligase</keyword>
<reference evidence="15 17" key="3">
    <citation type="submission" date="2015-07" db="EMBL/GenBank/DDBJ databases">
        <title>Physiological, transcriptional responses and genome re-sequencing of acid resistant extremely thermoacidophilic Metallosphaera sedula SARC-M1.</title>
        <authorList>
            <person name="Ai C."/>
            <person name="McCarthy S."/>
            <person name="Eckrich V."/>
            <person name="Rudrappa D."/>
            <person name="Qiu G."/>
            <person name="Blum P."/>
        </authorList>
    </citation>
    <scope>NUCLEOTIDE SEQUENCE [LARGE SCALE GENOMIC DNA]</scope>
    <source>
        <strain evidence="15 17">SARC-M1</strain>
    </source>
</reference>
<reference evidence="18 19" key="2">
    <citation type="journal article" date="2015" name="Genome Announc.">
        <title>Complete Genome Sequences of Evolved Arsenate-Resistant Metallosphaera sedula Strains.</title>
        <authorList>
            <person name="Ai C."/>
            <person name="McCarthy S."/>
            <person name="Schackwitz W."/>
            <person name="Martin J."/>
            <person name="Lipzen A."/>
            <person name="Blum P."/>
        </authorList>
    </citation>
    <scope>NUCLEOTIDE SEQUENCE [LARGE SCALE GENOMIC DNA]</scope>
    <source>
        <strain evidence="13 19">ARS120-1</strain>
        <strain evidence="14 18">ARS120-2</strain>
        <strain evidence="11 21">ARS50-1</strain>
        <strain evidence="12 20">ARS50-2</strain>
    </source>
</reference>
<dbReference type="EMBL" id="CP008822">
    <property type="protein sequence ID" value="AIM28416.1"/>
    <property type="molecule type" value="Genomic_DNA"/>
</dbReference>
<comment type="function">
    <text evidence="6">ATP-dependent agmatine transferase that catalyzes the formation of 2-agmatinylcytidine (agm2C) at the wobble position (C34) of tRNA(Ile2), converting the codon specificity from AUG to AUA.</text>
</comment>
<evidence type="ECO:0000259" key="8">
    <source>
        <dbReference type="Pfam" id="PF22641"/>
    </source>
</evidence>
<keyword evidence="3 6" id="KW-0819">tRNA processing</keyword>
<dbReference type="EMBL" id="CP012173">
    <property type="protein sequence ID" value="AKV77431.1"/>
    <property type="molecule type" value="Genomic_DNA"/>
</dbReference>
<evidence type="ECO:0000313" key="16">
    <source>
        <dbReference type="Proteomes" id="UP000029084"/>
    </source>
</evidence>
<dbReference type="EC" id="6.3.4.22" evidence="6"/>
<evidence type="ECO:0000313" key="21">
    <source>
        <dbReference type="Proteomes" id="UP000068832"/>
    </source>
</evidence>
<keyword evidence="4 6" id="KW-0547">Nucleotide-binding</keyword>
<dbReference type="Gene3D" id="3.30.70.2200">
    <property type="match status" value="1"/>
</dbReference>
<evidence type="ECO:0000256" key="1">
    <source>
        <dbReference type="ARBA" id="ARBA00022490"/>
    </source>
</evidence>
<evidence type="ECO:0000313" key="15">
    <source>
        <dbReference type="EMBL" id="AKV84164.1"/>
    </source>
</evidence>
<evidence type="ECO:0000313" key="12">
    <source>
        <dbReference type="EMBL" id="AKV77431.1"/>
    </source>
</evidence>